<dbReference type="Pfam" id="PF13645">
    <property type="entry name" value="YkuD_2"/>
    <property type="match status" value="1"/>
</dbReference>
<keyword evidence="2" id="KW-1185">Reference proteome</keyword>
<sequence length="242" mass="25349">MKDTLNSAQTRRALIKSALVMAGGVAVSACTTRGVTASVQMPKPAPAIPVPAVVAHPVAPAPAVARRAGMAPAGVRPELFRRAVAALDRHSMSIASHDRIAIADFSVSSSLPRFFLINMGNGQVESLLVSHGSGSDPAHTGWLQRFSNDPGSNATCEGAFVTSDYYFGKHGASQRLIGLDATNNNALDRAIVVHGAKYATAEHMATYGKLGRSQGCFAVGPNELDMVFLRLGPGRLIFSAKV</sequence>
<evidence type="ECO:0000313" key="1">
    <source>
        <dbReference type="EMBL" id="MFD0948537.1"/>
    </source>
</evidence>
<accession>A0ABW3HBH2</accession>
<dbReference type="EMBL" id="JBHTJG010000014">
    <property type="protein sequence ID" value="MFD0948537.1"/>
    <property type="molecule type" value="Genomic_DNA"/>
</dbReference>
<dbReference type="Proteomes" id="UP001596977">
    <property type="component" value="Unassembled WGS sequence"/>
</dbReference>
<name>A0ABW3HBH2_9SPHN</name>
<dbReference type="PROSITE" id="PS51257">
    <property type="entry name" value="PROKAR_LIPOPROTEIN"/>
    <property type="match status" value="1"/>
</dbReference>
<dbReference type="InterPro" id="IPR006311">
    <property type="entry name" value="TAT_signal"/>
</dbReference>
<protein>
    <submittedName>
        <fullName evidence="1">Murein L,D-transpeptidase catalytic domain family protein</fullName>
    </submittedName>
</protein>
<reference evidence="2" key="1">
    <citation type="journal article" date="2019" name="Int. J. Syst. Evol. Microbiol.">
        <title>The Global Catalogue of Microorganisms (GCM) 10K type strain sequencing project: providing services to taxonomists for standard genome sequencing and annotation.</title>
        <authorList>
            <consortium name="The Broad Institute Genomics Platform"/>
            <consortium name="The Broad Institute Genome Sequencing Center for Infectious Disease"/>
            <person name="Wu L."/>
            <person name="Ma J."/>
        </authorList>
    </citation>
    <scope>NUCLEOTIDE SEQUENCE [LARGE SCALE GENOMIC DNA]</scope>
    <source>
        <strain evidence="2">CCUG 62982</strain>
    </source>
</reference>
<evidence type="ECO:0000313" key="2">
    <source>
        <dbReference type="Proteomes" id="UP001596977"/>
    </source>
</evidence>
<proteinExistence type="predicted"/>
<organism evidence="1 2">
    <name type="scientific">Sphingomonas canadensis</name>
    <dbReference type="NCBI Taxonomy" id="1219257"/>
    <lineage>
        <taxon>Bacteria</taxon>
        <taxon>Pseudomonadati</taxon>
        <taxon>Pseudomonadota</taxon>
        <taxon>Alphaproteobacteria</taxon>
        <taxon>Sphingomonadales</taxon>
        <taxon>Sphingomonadaceae</taxon>
        <taxon>Sphingomonas</taxon>
    </lineage>
</organism>
<comment type="caution">
    <text evidence="1">The sequence shown here is derived from an EMBL/GenBank/DDBJ whole genome shotgun (WGS) entry which is preliminary data.</text>
</comment>
<dbReference type="PROSITE" id="PS51318">
    <property type="entry name" value="TAT"/>
    <property type="match status" value="1"/>
</dbReference>
<gene>
    <name evidence="1" type="ORF">ACFQ1E_19520</name>
</gene>
<dbReference type="PANTHER" id="PTHR38477">
    <property type="entry name" value="HYPOTHETICAL EXPORTED PROTEIN"/>
    <property type="match status" value="1"/>
</dbReference>
<dbReference type="InterPro" id="IPR032676">
    <property type="entry name" value="YkuD_2"/>
</dbReference>
<dbReference type="RefSeq" id="WP_264946483.1">
    <property type="nucleotide sequence ID" value="NZ_JAPDRA010000014.1"/>
</dbReference>
<dbReference type="PANTHER" id="PTHR38477:SF1">
    <property type="entry name" value="MUREIN L,D-TRANSPEPTIDASE CATALYTIC DOMAIN FAMILY PROTEIN"/>
    <property type="match status" value="1"/>
</dbReference>